<evidence type="ECO:0000313" key="4">
    <source>
        <dbReference type="WBParaSite" id="HPBE_0001222601-mRNA-1"/>
    </source>
</evidence>
<feature type="compositionally biased region" description="Acidic residues" evidence="1">
    <location>
        <begin position="67"/>
        <end position="76"/>
    </location>
</feature>
<protein>
    <submittedName>
        <fullName evidence="2 4">Uncharacterized protein</fullName>
    </submittedName>
</protein>
<keyword evidence="3" id="KW-1185">Reference proteome</keyword>
<sequence length="93" mass="10142">MNPAPGCGACKLLVRELPPSPRALLQWRWRSRGPPPTAQRPPPYRLTVVSVDIENGHVDMTPPHAAEEEEPEEEEPPPSASAAWLGLSKTSLS</sequence>
<dbReference type="WBParaSite" id="HPBE_0001222601-mRNA-1">
    <property type="protein sequence ID" value="HPBE_0001222601-mRNA-1"/>
    <property type="gene ID" value="HPBE_0001222601"/>
</dbReference>
<gene>
    <name evidence="2" type="ORF">HPBE_LOCUS12227</name>
</gene>
<feature type="region of interest" description="Disordered" evidence="1">
    <location>
        <begin position="56"/>
        <end position="93"/>
    </location>
</feature>
<organism evidence="3 4">
    <name type="scientific">Heligmosomoides polygyrus</name>
    <name type="common">Parasitic roundworm</name>
    <dbReference type="NCBI Taxonomy" id="6339"/>
    <lineage>
        <taxon>Eukaryota</taxon>
        <taxon>Metazoa</taxon>
        <taxon>Ecdysozoa</taxon>
        <taxon>Nematoda</taxon>
        <taxon>Chromadorea</taxon>
        <taxon>Rhabditida</taxon>
        <taxon>Rhabditina</taxon>
        <taxon>Rhabditomorpha</taxon>
        <taxon>Strongyloidea</taxon>
        <taxon>Heligmosomidae</taxon>
        <taxon>Heligmosomoides</taxon>
    </lineage>
</organism>
<dbReference type="AlphaFoldDB" id="A0A183FVA9"/>
<proteinExistence type="predicted"/>
<evidence type="ECO:0000313" key="2">
    <source>
        <dbReference type="EMBL" id="VDO91384.1"/>
    </source>
</evidence>
<accession>A0A3P8A4D4</accession>
<evidence type="ECO:0000256" key="1">
    <source>
        <dbReference type="SAM" id="MobiDB-lite"/>
    </source>
</evidence>
<reference evidence="4" key="2">
    <citation type="submission" date="2019-09" db="UniProtKB">
        <authorList>
            <consortium name="WormBaseParasite"/>
        </authorList>
    </citation>
    <scope>IDENTIFICATION</scope>
</reference>
<dbReference type="EMBL" id="UZAH01027408">
    <property type="protein sequence ID" value="VDO91384.1"/>
    <property type="molecule type" value="Genomic_DNA"/>
</dbReference>
<evidence type="ECO:0000313" key="3">
    <source>
        <dbReference type="Proteomes" id="UP000050761"/>
    </source>
</evidence>
<name>A0A183FVA9_HELPZ</name>
<accession>A0A183FVA9</accession>
<dbReference type="Proteomes" id="UP000050761">
    <property type="component" value="Unassembled WGS sequence"/>
</dbReference>
<reference evidence="2 3" key="1">
    <citation type="submission" date="2018-11" db="EMBL/GenBank/DDBJ databases">
        <authorList>
            <consortium name="Pathogen Informatics"/>
        </authorList>
    </citation>
    <scope>NUCLEOTIDE SEQUENCE [LARGE SCALE GENOMIC DNA]</scope>
</reference>